<evidence type="ECO:0000259" key="1">
    <source>
        <dbReference type="Pfam" id="PF26571"/>
    </source>
</evidence>
<protein>
    <recommendedName>
        <fullName evidence="1">ARB-07466-like C-terminal domain-containing protein</fullName>
    </recommendedName>
</protein>
<accession>A0ABW1J6N8</accession>
<reference evidence="3" key="1">
    <citation type="journal article" date="2019" name="Int. J. Syst. Evol. Microbiol.">
        <title>The Global Catalogue of Microorganisms (GCM) 10K type strain sequencing project: providing services to taxonomists for standard genome sequencing and annotation.</title>
        <authorList>
            <consortium name="The Broad Institute Genomics Platform"/>
            <consortium name="The Broad Institute Genome Sequencing Center for Infectious Disease"/>
            <person name="Wu L."/>
            <person name="Ma J."/>
        </authorList>
    </citation>
    <scope>NUCLEOTIDE SEQUENCE [LARGE SCALE GENOMIC DNA]</scope>
    <source>
        <strain evidence="3">CCM 8391</strain>
    </source>
</reference>
<gene>
    <name evidence="2" type="ORF">ACFQE5_20220</name>
</gene>
<evidence type="ECO:0000313" key="3">
    <source>
        <dbReference type="Proteomes" id="UP001596302"/>
    </source>
</evidence>
<dbReference type="EMBL" id="JBHSQW010000044">
    <property type="protein sequence ID" value="MFC5996536.1"/>
    <property type="molecule type" value="Genomic_DNA"/>
</dbReference>
<name>A0ABW1J6N8_9PSEU</name>
<sequence>MSRHRSPGSRRARRGLAPASVGVSVAARHAALNRSPAANAAMSAALTGGCLALAAPLVALTGPVDSAADATVLRLAADSAPAALPVVTHPADRGLRVVPVAARGDDDPPAAADAAGLIKAAGLADVARRAEQERAARDARVRCAVDLAGLGPVKPWVARAAQFLSCLYGHPDLIGVAGRSRASDHPSGLAIDLMVRGDRGDRIAQCALRNKKALGITYVIWKQRINYGDGWQRMEDRGSATENHFDHVHISFSRTGPAAVPDPDVCR</sequence>
<keyword evidence="3" id="KW-1185">Reference proteome</keyword>
<feature type="domain" description="ARB-07466-like C-terminal" evidence="1">
    <location>
        <begin position="152"/>
        <end position="245"/>
    </location>
</feature>
<organism evidence="2 3">
    <name type="scientific">Pseudonocardia hispaniensis</name>
    <dbReference type="NCBI Taxonomy" id="904933"/>
    <lineage>
        <taxon>Bacteria</taxon>
        <taxon>Bacillati</taxon>
        <taxon>Actinomycetota</taxon>
        <taxon>Actinomycetes</taxon>
        <taxon>Pseudonocardiales</taxon>
        <taxon>Pseudonocardiaceae</taxon>
        <taxon>Pseudonocardia</taxon>
    </lineage>
</organism>
<dbReference type="Proteomes" id="UP001596302">
    <property type="component" value="Unassembled WGS sequence"/>
</dbReference>
<dbReference type="InterPro" id="IPR058593">
    <property type="entry name" value="ARB_07466-like_C"/>
</dbReference>
<comment type="caution">
    <text evidence="2">The sequence shown here is derived from an EMBL/GenBank/DDBJ whole genome shotgun (WGS) entry which is preliminary data.</text>
</comment>
<dbReference type="Pfam" id="PF26571">
    <property type="entry name" value="VldE"/>
    <property type="match status" value="1"/>
</dbReference>
<evidence type="ECO:0000313" key="2">
    <source>
        <dbReference type="EMBL" id="MFC5996536.1"/>
    </source>
</evidence>
<proteinExistence type="predicted"/>
<dbReference type="RefSeq" id="WP_379587275.1">
    <property type="nucleotide sequence ID" value="NZ_JBHSQW010000044.1"/>
</dbReference>